<dbReference type="STRING" id="33960.TY91_13670"/>
<dbReference type="SUPFAM" id="SSF53649">
    <property type="entry name" value="Alkaline phosphatase-like"/>
    <property type="match status" value="1"/>
</dbReference>
<accession>A0A0R2BD36</accession>
<dbReference type="RefSeq" id="WP_054762254.1">
    <property type="nucleotide sequence ID" value="NZ_AYYR01000019.1"/>
</dbReference>
<dbReference type="AlphaFoldDB" id="A0A0R2BD36"/>
<organism evidence="1 2">
    <name type="scientific">Secundilactobacillus collinoides DSM 20515 = JCM 1123</name>
    <dbReference type="NCBI Taxonomy" id="1423733"/>
    <lineage>
        <taxon>Bacteria</taxon>
        <taxon>Bacillati</taxon>
        <taxon>Bacillota</taxon>
        <taxon>Bacilli</taxon>
        <taxon>Lactobacillales</taxon>
        <taxon>Lactobacillaceae</taxon>
        <taxon>Secundilactobacillus</taxon>
    </lineage>
</organism>
<dbReference type="InterPro" id="IPR010045">
    <property type="entry name" value="DeoB"/>
</dbReference>
<dbReference type="PATRIC" id="fig|1423733.4.peg.1030"/>
<dbReference type="GO" id="GO:0000287">
    <property type="term" value="F:magnesium ion binding"/>
    <property type="evidence" value="ECO:0007669"/>
    <property type="project" value="InterPro"/>
</dbReference>
<dbReference type="PANTHER" id="PTHR21110">
    <property type="entry name" value="PHOSPHOPENTOMUTASE"/>
    <property type="match status" value="1"/>
</dbReference>
<comment type="caution">
    <text evidence="1">The sequence shown here is derived from an EMBL/GenBank/DDBJ whole genome shotgun (WGS) entry which is preliminary data.</text>
</comment>
<dbReference type="EMBL" id="AYYR01000019">
    <property type="protein sequence ID" value="KRM76874.1"/>
    <property type="molecule type" value="Genomic_DNA"/>
</dbReference>
<evidence type="ECO:0000313" key="2">
    <source>
        <dbReference type="Proteomes" id="UP000051845"/>
    </source>
</evidence>
<protein>
    <submittedName>
        <fullName evidence="1">Phosphopentomutase</fullName>
    </submittedName>
</protein>
<evidence type="ECO:0000313" key="1">
    <source>
        <dbReference type="EMBL" id="KRM76874.1"/>
    </source>
</evidence>
<reference evidence="1 2" key="1">
    <citation type="journal article" date="2015" name="Genome Announc.">
        <title>Expanding the biotechnology potential of lactobacilli through comparative genomics of 213 strains and associated genera.</title>
        <authorList>
            <person name="Sun Z."/>
            <person name="Harris H.M."/>
            <person name="McCann A."/>
            <person name="Guo C."/>
            <person name="Argimon S."/>
            <person name="Zhang W."/>
            <person name="Yang X."/>
            <person name="Jeffery I.B."/>
            <person name="Cooney J.C."/>
            <person name="Kagawa T.F."/>
            <person name="Liu W."/>
            <person name="Song Y."/>
            <person name="Salvetti E."/>
            <person name="Wrobel A."/>
            <person name="Rasinkangas P."/>
            <person name="Parkhill J."/>
            <person name="Rea M.C."/>
            <person name="O'Sullivan O."/>
            <person name="Ritari J."/>
            <person name="Douillard F.P."/>
            <person name="Paul Ross R."/>
            <person name="Yang R."/>
            <person name="Briner A.E."/>
            <person name="Felis G.E."/>
            <person name="de Vos W.M."/>
            <person name="Barrangou R."/>
            <person name="Klaenhammer T.R."/>
            <person name="Caufield P.W."/>
            <person name="Cui Y."/>
            <person name="Zhang H."/>
            <person name="O'Toole P.W."/>
        </authorList>
    </citation>
    <scope>NUCLEOTIDE SEQUENCE [LARGE SCALE GENOMIC DNA]</scope>
    <source>
        <strain evidence="1 2">DSM 20515</strain>
    </source>
</reference>
<dbReference type="PANTHER" id="PTHR21110:SF0">
    <property type="entry name" value="PHOSPHOPENTOMUTASE"/>
    <property type="match status" value="1"/>
</dbReference>
<dbReference type="GO" id="GO:0009117">
    <property type="term" value="P:nucleotide metabolic process"/>
    <property type="evidence" value="ECO:0007669"/>
    <property type="project" value="InterPro"/>
</dbReference>
<dbReference type="GO" id="GO:0005829">
    <property type="term" value="C:cytosol"/>
    <property type="evidence" value="ECO:0007669"/>
    <property type="project" value="TreeGrafter"/>
</dbReference>
<dbReference type="Gene3D" id="3.40.720.10">
    <property type="entry name" value="Alkaline Phosphatase, subunit A"/>
    <property type="match status" value="1"/>
</dbReference>
<sequence>METPFQQVVVVDLASLGIGEAPEANRFNAVGADTLGHLTTGQELLNLTAFGQWGLGNLRDNNPVAGIAATDSPAGFFGRVHVAAPDWNAVSGIDELFQGSVNAWLNKQTSSGLAVHLISTDSIHQFAHPVINASNDQAALDTALNPATAVSQDIEAAGQGITYVLLTEGTQLALHSRVAEYRQWLQDIDTKLYQLSQQLLPNTLLIVTSTQAIDPSFGRLTREYVPLFCFINDQNTGRALGIRRTLADISATIEMNFHRQRTSQGHSFLVELTSR</sequence>
<dbReference type="InterPro" id="IPR017850">
    <property type="entry name" value="Alkaline_phosphatase_core_sf"/>
</dbReference>
<dbReference type="GO" id="GO:0043094">
    <property type="term" value="P:metabolic compound salvage"/>
    <property type="evidence" value="ECO:0007669"/>
    <property type="project" value="InterPro"/>
</dbReference>
<name>A0A0R2BD36_SECCO</name>
<gene>
    <name evidence="1" type="ORF">FC82_GL000978</name>
</gene>
<dbReference type="Proteomes" id="UP000051845">
    <property type="component" value="Unassembled WGS sequence"/>
</dbReference>
<proteinExistence type="predicted"/>
<dbReference type="GO" id="GO:0008973">
    <property type="term" value="F:phosphopentomutase activity"/>
    <property type="evidence" value="ECO:0007669"/>
    <property type="project" value="InterPro"/>
</dbReference>